<dbReference type="AlphaFoldDB" id="A0A5E6QU60"/>
<organism evidence="2 3">
    <name type="scientific">Pseudomonas fluorescens</name>
    <dbReference type="NCBI Taxonomy" id="294"/>
    <lineage>
        <taxon>Bacteria</taxon>
        <taxon>Pseudomonadati</taxon>
        <taxon>Pseudomonadota</taxon>
        <taxon>Gammaproteobacteria</taxon>
        <taxon>Pseudomonadales</taxon>
        <taxon>Pseudomonadaceae</taxon>
        <taxon>Pseudomonas</taxon>
    </lineage>
</organism>
<reference evidence="2 3" key="1">
    <citation type="submission" date="2019-09" db="EMBL/GenBank/DDBJ databases">
        <authorList>
            <person name="Chandra G."/>
            <person name="Truman W A."/>
        </authorList>
    </citation>
    <scope>NUCLEOTIDE SEQUENCE [LARGE SCALE GENOMIC DNA]</scope>
    <source>
        <strain evidence="2">PS659</strain>
    </source>
</reference>
<dbReference type="RefSeq" id="WP_150715272.1">
    <property type="nucleotide sequence ID" value="NZ_CABVGY010000005.1"/>
</dbReference>
<evidence type="ECO:0000256" key="1">
    <source>
        <dbReference type="SAM" id="Phobius"/>
    </source>
</evidence>
<name>A0A5E6QU60_PSEFL</name>
<sequence length="231" mass="26119">MNRLRAYWVGQAKWWCSRSLEWWAAHLTVLYIGGAITIMGAKFDQLISLELNEIGDLAAGAFGPVAFLWLVLGYIQQGRELKLSSEALRMQAEELKRSVAQQCEIAVAQKTSLQNYERTLEPLLNLEVSGADWSEGEFYVSLKISNTGDYCESVIVKLIATDNNEKSADPLMSGASCSVRFDDLHEWEDFEVIVEYKKRSGASNAQSFSVVSYHEDGYGYNYYVRKHPFLS</sequence>
<keyword evidence="1" id="KW-0812">Transmembrane</keyword>
<evidence type="ECO:0000313" key="2">
    <source>
        <dbReference type="EMBL" id="VVM57970.1"/>
    </source>
</evidence>
<gene>
    <name evidence="2" type="ORF">PS659_01157</name>
</gene>
<keyword evidence="1" id="KW-1133">Transmembrane helix</keyword>
<proteinExistence type="predicted"/>
<dbReference type="OrthoDB" id="7408523at2"/>
<keyword evidence="1" id="KW-0472">Membrane</keyword>
<feature type="transmembrane region" description="Helical" evidence="1">
    <location>
        <begin position="20"/>
        <end position="41"/>
    </location>
</feature>
<dbReference type="Proteomes" id="UP000326729">
    <property type="component" value="Unassembled WGS sequence"/>
</dbReference>
<accession>A0A5E6QU60</accession>
<protein>
    <submittedName>
        <fullName evidence="2">Uncharacterized protein</fullName>
    </submittedName>
</protein>
<dbReference type="EMBL" id="CABVGY010000005">
    <property type="protein sequence ID" value="VVM57970.1"/>
    <property type="molecule type" value="Genomic_DNA"/>
</dbReference>
<evidence type="ECO:0000313" key="3">
    <source>
        <dbReference type="Proteomes" id="UP000326729"/>
    </source>
</evidence>
<feature type="transmembrane region" description="Helical" evidence="1">
    <location>
        <begin position="57"/>
        <end position="75"/>
    </location>
</feature>